<accession>A0A4S4KHH0</accession>
<evidence type="ECO:0000313" key="3">
    <source>
        <dbReference type="EMBL" id="THG97017.1"/>
    </source>
</evidence>
<gene>
    <name evidence="3" type="ORF">EW026_g4918</name>
</gene>
<dbReference type="InterPro" id="IPR046496">
    <property type="entry name" value="DUF6589"/>
</dbReference>
<evidence type="ECO:0000256" key="1">
    <source>
        <dbReference type="SAM" id="MobiDB-lite"/>
    </source>
</evidence>
<feature type="region of interest" description="Disordered" evidence="1">
    <location>
        <begin position="1"/>
        <end position="56"/>
    </location>
</feature>
<dbReference type="Proteomes" id="UP000309038">
    <property type="component" value="Unassembled WGS sequence"/>
</dbReference>
<evidence type="ECO:0000259" key="2">
    <source>
        <dbReference type="Pfam" id="PF20231"/>
    </source>
</evidence>
<organism evidence="3 4">
    <name type="scientific">Hermanssonia centrifuga</name>
    <dbReference type="NCBI Taxonomy" id="98765"/>
    <lineage>
        <taxon>Eukaryota</taxon>
        <taxon>Fungi</taxon>
        <taxon>Dikarya</taxon>
        <taxon>Basidiomycota</taxon>
        <taxon>Agaricomycotina</taxon>
        <taxon>Agaricomycetes</taxon>
        <taxon>Polyporales</taxon>
        <taxon>Meruliaceae</taxon>
        <taxon>Hermanssonia</taxon>
    </lineage>
</organism>
<feature type="domain" description="DUF6589" evidence="2">
    <location>
        <begin position="134"/>
        <end position="198"/>
    </location>
</feature>
<dbReference type="AlphaFoldDB" id="A0A4S4KHH0"/>
<dbReference type="Pfam" id="PF20231">
    <property type="entry name" value="DUF6589"/>
    <property type="match status" value="1"/>
</dbReference>
<reference evidence="3 4" key="1">
    <citation type="submission" date="2019-02" db="EMBL/GenBank/DDBJ databases">
        <title>Genome sequencing of the rare red list fungi Phlebia centrifuga.</title>
        <authorList>
            <person name="Buettner E."/>
            <person name="Kellner H."/>
        </authorList>
    </citation>
    <scope>NUCLEOTIDE SEQUENCE [LARGE SCALE GENOMIC DNA]</scope>
    <source>
        <strain evidence="3 4">DSM 108282</strain>
    </source>
</reference>
<sequence>MEQDLAAQEDRPRGRGHRDSQVTARMQAYKESLQKSSRRTNNQHTSRASAGTLASTQAILTQSGPQLEDENSSLPPPSSQIRACAAAALATSEEEQWEITNDAEADELLDEEEGDEQVADNIVMSSQWPEIPLRNKNLAGDIMQERLNLELEEMISRNNAEWDDTRVREVIAPNINYMVDLKNHWGDGLGLKPRRNKHPEPHSRPELRKLLELYKVEELHRFRVGRSYDREAEDVNTFREGISRLEKGKLKKVD</sequence>
<proteinExistence type="predicted"/>
<name>A0A4S4KHH0_9APHY</name>
<protein>
    <recommendedName>
        <fullName evidence="2">DUF6589 domain-containing protein</fullName>
    </recommendedName>
</protein>
<feature type="compositionally biased region" description="Polar residues" evidence="1">
    <location>
        <begin position="39"/>
        <end position="56"/>
    </location>
</feature>
<keyword evidence="4" id="KW-1185">Reference proteome</keyword>
<feature type="compositionally biased region" description="Basic and acidic residues" evidence="1">
    <location>
        <begin position="8"/>
        <end position="20"/>
    </location>
</feature>
<comment type="caution">
    <text evidence="3">The sequence shown here is derived from an EMBL/GenBank/DDBJ whole genome shotgun (WGS) entry which is preliminary data.</text>
</comment>
<evidence type="ECO:0000313" key="4">
    <source>
        <dbReference type="Proteomes" id="UP000309038"/>
    </source>
</evidence>
<dbReference type="EMBL" id="SGPJ01000194">
    <property type="protein sequence ID" value="THG97017.1"/>
    <property type="molecule type" value="Genomic_DNA"/>
</dbReference>